<dbReference type="AlphaFoldDB" id="A0A6J0PJT2"/>
<dbReference type="Proteomes" id="UP000504607">
    <property type="component" value="Chromosome 1"/>
</dbReference>
<reference evidence="3" key="1">
    <citation type="submission" date="2025-08" db="UniProtKB">
        <authorList>
            <consortium name="RefSeq"/>
        </authorList>
    </citation>
    <scope>IDENTIFICATION</scope>
</reference>
<dbReference type="InParanoid" id="A0A6J0PJT2"/>
<evidence type="ECO:0000313" key="3">
    <source>
        <dbReference type="RefSeq" id="XP_019706599.1"/>
    </source>
</evidence>
<dbReference type="GeneID" id="109505955"/>
<feature type="domain" description="Reverse transcriptase Ty1/copia-type" evidence="1">
    <location>
        <begin position="46"/>
        <end position="145"/>
    </location>
</feature>
<evidence type="ECO:0000259" key="1">
    <source>
        <dbReference type="Pfam" id="PF07727"/>
    </source>
</evidence>
<sequence>MYSLKNIYESYEVAFFGCEPQSFEEAAKKDVWRKAMDDEITTIEKNKTWELVDLPKGKDVTSLKWVYKTKFNEDGSIQKYKAILAAKGYSQQPRIDFNETFASIARMETVRIILALAAQLKLYGYQFDVKSIFLSGELEEEVYVK</sequence>
<dbReference type="Pfam" id="PF07727">
    <property type="entry name" value="RVT_2"/>
    <property type="match status" value="1"/>
</dbReference>
<dbReference type="OrthoDB" id="1930494at2759"/>
<evidence type="ECO:0000313" key="2">
    <source>
        <dbReference type="Proteomes" id="UP000504607"/>
    </source>
</evidence>
<dbReference type="InterPro" id="IPR013103">
    <property type="entry name" value="RVT_2"/>
</dbReference>
<keyword evidence="2" id="KW-1185">Reference proteome</keyword>
<name>A0A6J0PJT2_ELAGV</name>
<organism evidence="2 3">
    <name type="scientific">Elaeis guineensis var. tenera</name>
    <name type="common">Oil palm</name>
    <dbReference type="NCBI Taxonomy" id="51953"/>
    <lineage>
        <taxon>Eukaryota</taxon>
        <taxon>Viridiplantae</taxon>
        <taxon>Streptophyta</taxon>
        <taxon>Embryophyta</taxon>
        <taxon>Tracheophyta</taxon>
        <taxon>Spermatophyta</taxon>
        <taxon>Magnoliopsida</taxon>
        <taxon>Liliopsida</taxon>
        <taxon>Arecaceae</taxon>
        <taxon>Arecoideae</taxon>
        <taxon>Cocoseae</taxon>
        <taxon>Elaeidinae</taxon>
        <taxon>Elaeis</taxon>
    </lineage>
</organism>
<dbReference type="KEGG" id="egu:109505955"/>
<gene>
    <name evidence="3" type="primary">LOC109505955</name>
</gene>
<protein>
    <submittedName>
        <fullName evidence="3">Uncharacterized protein LOC109505955</fullName>
    </submittedName>
</protein>
<proteinExistence type="predicted"/>
<accession>A0A6J0PJT2</accession>
<dbReference type="RefSeq" id="XP_019706599.1">
    <property type="nucleotide sequence ID" value="XM_019851040.1"/>
</dbReference>